<feature type="binding site" evidence="11 13">
    <location>
        <position position="325"/>
    </location>
    <ligand>
        <name>Zn(2+)</name>
        <dbReference type="ChEBI" id="CHEBI:29105"/>
        <note>catalytic</note>
    </ligand>
</feature>
<evidence type="ECO:0000313" key="16">
    <source>
        <dbReference type="EMBL" id="KAF8572009.1"/>
    </source>
</evidence>
<dbReference type="PANTHER" id="PTHR13723:SF281">
    <property type="entry name" value="PAPILIN"/>
    <property type="match status" value="1"/>
</dbReference>
<feature type="domain" description="Peptidase M12B" evidence="15">
    <location>
        <begin position="185"/>
        <end position="433"/>
    </location>
</feature>
<dbReference type="InterPro" id="IPR010294">
    <property type="entry name" value="ADAMTS_spacer1"/>
</dbReference>
<keyword evidence="17" id="KW-1185">Reference proteome</keyword>
<name>A0A8T0DVR7_9TREM</name>
<dbReference type="Pfam" id="PF17771">
    <property type="entry name" value="ADAMTS_CR_2"/>
    <property type="match status" value="1"/>
</dbReference>
<feature type="disulfide bond" evidence="12">
    <location>
        <begin position="265"/>
        <end position="309"/>
    </location>
</feature>
<dbReference type="GO" id="GO:0006508">
    <property type="term" value="P:proteolysis"/>
    <property type="evidence" value="ECO:0007669"/>
    <property type="project" value="UniProtKB-KW"/>
</dbReference>
<dbReference type="Pfam" id="PF00090">
    <property type="entry name" value="TSP_1"/>
    <property type="match status" value="1"/>
</dbReference>
<dbReference type="SMART" id="SM00209">
    <property type="entry name" value="TSP1"/>
    <property type="match status" value="1"/>
</dbReference>
<dbReference type="GO" id="GO:0004222">
    <property type="term" value="F:metalloendopeptidase activity"/>
    <property type="evidence" value="ECO:0007669"/>
    <property type="project" value="InterPro"/>
</dbReference>
<comment type="caution">
    <text evidence="13">Lacks conserved residue(s) required for the propagation of feature annotation.</text>
</comment>
<evidence type="ECO:0000256" key="5">
    <source>
        <dbReference type="ARBA" id="ARBA00022801"/>
    </source>
</evidence>
<evidence type="ECO:0000256" key="3">
    <source>
        <dbReference type="ARBA" id="ARBA00022670"/>
    </source>
</evidence>
<dbReference type="InterPro" id="IPR045371">
    <property type="entry name" value="ADAMTS_CR_3"/>
</dbReference>
<evidence type="ECO:0000256" key="2">
    <source>
        <dbReference type="ARBA" id="ARBA00022525"/>
    </source>
</evidence>
<comment type="subcellular location">
    <subcellularLocation>
        <location evidence="1">Secreted</location>
    </subcellularLocation>
</comment>
<feature type="binding site" evidence="11 13">
    <location>
        <position position="329"/>
    </location>
    <ligand>
        <name>Zn(2+)</name>
        <dbReference type="ChEBI" id="CHEBI:29105"/>
        <note>catalytic</note>
    </ligand>
</feature>
<evidence type="ECO:0000256" key="12">
    <source>
        <dbReference type="PIRSR" id="PIRSR613273-3"/>
    </source>
</evidence>
<dbReference type="GO" id="GO:0031012">
    <property type="term" value="C:extracellular matrix"/>
    <property type="evidence" value="ECO:0007669"/>
    <property type="project" value="TreeGrafter"/>
</dbReference>
<feature type="binding site" evidence="11">
    <location>
        <position position="188"/>
    </location>
    <ligand>
        <name>Ca(2+)</name>
        <dbReference type="ChEBI" id="CHEBI:29108"/>
        <label>2</label>
    </ligand>
</feature>
<dbReference type="InterPro" id="IPR024079">
    <property type="entry name" value="MetalloPept_cat_dom_sf"/>
</dbReference>
<feature type="region of interest" description="Disordered" evidence="14">
    <location>
        <begin position="838"/>
        <end position="873"/>
    </location>
</feature>
<dbReference type="OrthoDB" id="10035764at2759"/>
<accession>A0A8T0DVR7</accession>
<dbReference type="Pfam" id="PF19236">
    <property type="entry name" value="ADAMTS_CR_3"/>
    <property type="match status" value="1"/>
</dbReference>
<evidence type="ECO:0000313" key="17">
    <source>
        <dbReference type="Proteomes" id="UP000699462"/>
    </source>
</evidence>
<dbReference type="Gene3D" id="3.40.390.10">
    <property type="entry name" value="Collagenase (Catalytic Domain)"/>
    <property type="match status" value="1"/>
</dbReference>
<keyword evidence="11" id="KW-0106">Calcium</keyword>
<dbReference type="GO" id="GO:0005576">
    <property type="term" value="C:extracellular region"/>
    <property type="evidence" value="ECO:0007669"/>
    <property type="project" value="UniProtKB-SubCell"/>
</dbReference>
<dbReference type="Pfam" id="PF05986">
    <property type="entry name" value="ADAMTS_spacer1"/>
    <property type="match status" value="1"/>
</dbReference>
<comment type="cofactor">
    <cofactor evidence="11">
        <name>Zn(2+)</name>
        <dbReference type="ChEBI" id="CHEBI:29105"/>
    </cofactor>
    <text evidence="11">Binds 1 zinc ion per subunit.</text>
</comment>
<dbReference type="Pfam" id="PF13688">
    <property type="entry name" value="Reprolysin_5"/>
    <property type="match status" value="1"/>
</dbReference>
<evidence type="ECO:0000256" key="8">
    <source>
        <dbReference type="ARBA" id="ARBA00023157"/>
    </source>
</evidence>
<dbReference type="InterPro" id="IPR001590">
    <property type="entry name" value="Peptidase_M12B"/>
</dbReference>
<dbReference type="InterPro" id="IPR013273">
    <property type="entry name" value="ADAMTS/ADAMTS-like"/>
</dbReference>
<dbReference type="AlphaFoldDB" id="A0A8T0DVR7"/>
<comment type="caution">
    <text evidence="16">The sequence shown here is derived from an EMBL/GenBank/DDBJ whole genome shotgun (WGS) entry which is preliminary data.</text>
</comment>
<evidence type="ECO:0000256" key="11">
    <source>
        <dbReference type="PIRSR" id="PIRSR613273-2"/>
    </source>
</evidence>
<feature type="compositionally biased region" description="Polar residues" evidence="14">
    <location>
        <begin position="66"/>
        <end position="82"/>
    </location>
</feature>
<keyword evidence="5" id="KW-0378">Hydrolase</keyword>
<dbReference type="PROSITE" id="PS50092">
    <property type="entry name" value="TSP1"/>
    <property type="match status" value="1"/>
</dbReference>
<evidence type="ECO:0000256" key="6">
    <source>
        <dbReference type="ARBA" id="ARBA00022833"/>
    </source>
</evidence>
<keyword evidence="6 11" id="KW-0862">Zinc</keyword>
<dbReference type="SUPFAM" id="SSF82895">
    <property type="entry name" value="TSP-1 type 1 repeat"/>
    <property type="match status" value="1"/>
</dbReference>
<feature type="binding site" evidence="11">
    <location>
        <position position="433"/>
    </location>
    <ligand>
        <name>Ca(2+)</name>
        <dbReference type="ChEBI" id="CHEBI:29108"/>
        <label>1</label>
    </ligand>
</feature>
<keyword evidence="4 11" id="KW-0479">Metal-binding</keyword>
<dbReference type="InterPro" id="IPR050439">
    <property type="entry name" value="ADAMTS_ADAMTS-like"/>
</dbReference>
<keyword evidence="9" id="KW-0325">Glycoprotein</keyword>
<feature type="binding site" evidence="11 13">
    <location>
        <position position="335"/>
    </location>
    <ligand>
        <name>Zn(2+)</name>
        <dbReference type="ChEBI" id="CHEBI:29105"/>
        <note>catalytic</note>
    </ligand>
</feature>
<feature type="disulfide bond" evidence="12">
    <location>
        <begin position="475"/>
        <end position="495"/>
    </location>
</feature>
<feature type="disulfide bond" evidence="12">
    <location>
        <begin position="463"/>
        <end position="487"/>
    </location>
</feature>
<feature type="disulfide bond" evidence="12">
    <location>
        <begin position="482"/>
        <end position="514"/>
    </location>
</feature>
<feature type="binding site" evidence="11">
    <location>
        <position position="188"/>
    </location>
    <ligand>
        <name>Ca(2+)</name>
        <dbReference type="ChEBI" id="CHEBI:29108"/>
        <label>1</label>
    </ligand>
</feature>
<dbReference type="Gene3D" id="2.20.100.10">
    <property type="entry name" value="Thrombospondin type-1 (TSP1) repeat"/>
    <property type="match status" value="1"/>
</dbReference>
<dbReference type="InterPro" id="IPR036383">
    <property type="entry name" value="TSP1_rpt_sf"/>
</dbReference>
<gene>
    <name evidence="16" type="ORF">P879_00222</name>
</gene>
<dbReference type="EMBL" id="JTDF01000216">
    <property type="protein sequence ID" value="KAF8572009.1"/>
    <property type="molecule type" value="Genomic_DNA"/>
</dbReference>
<feature type="disulfide bond" evidence="12">
    <location>
        <begin position="343"/>
        <end position="412"/>
    </location>
</feature>
<dbReference type="PRINTS" id="PR01857">
    <property type="entry name" value="ADAMTSFAMILY"/>
</dbReference>
<feature type="disulfide bond" evidence="12">
    <location>
        <begin position="557"/>
        <end position="569"/>
    </location>
</feature>
<feature type="disulfide bond" evidence="12">
    <location>
        <begin position="546"/>
        <end position="584"/>
    </location>
</feature>
<keyword evidence="7" id="KW-0482">Metalloprotease</keyword>
<dbReference type="Proteomes" id="UP000699462">
    <property type="component" value="Unassembled WGS sequence"/>
</dbReference>
<keyword evidence="3" id="KW-0645">Protease</keyword>
<feature type="disulfide bond" evidence="12">
    <location>
        <begin position="303"/>
        <end position="428"/>
    </location>
</feature>
<sequence>MSAFVVKLSNYPSRRKISASFWPERRTTTLQHSLEFTKLGTFVLSPPAHSCTAMSLQSSHHRRKNTTSAASNGTRTNSGRSTPRQHEAVRRIRRGYFSLGRHMHINETEPSRPLSLLDSSRPIRMDQPRLVVIDRQETIVPGMQQVSRNTQSVSDRSYYFEPGSANETNEERRYPVLSFQYAEPHTVELLVVVTERMRRHFGTLINDYLTSTMTTVSSLLRHPSLKTSIQLNIVDIILLDRAYASRHNLEDWSYSKQEQVMARFCRWVNRLRRPTFNWDSAILLNVGHFKSTALGVAHYRSMCSQESACLAVLDRGFGTGYIIAHELGHQLGAKHDFELNSDCGMEEQPLMPESIDHTSNDVLETSLGPSVDEFDYPNHYWNPLHPDELVRRDTIMSGTLYFDNFPLRWSACSRQAIHDFLESNVASCLRREDSPSYLYMSDWLAKRSQHDLPGLMFSLDQQCQFVLKVPSTRFCGHMLPECRQLYCQEGENAACLPMEAAWAEGSSCGENKWCIQGQCVPNSQKPVRVNGNWGPWGPWSLCSRTCGGGVRFSERECNNPEPQHGGDFCHGTRTRMRSCAIQPCEQYLDIRQQLCDRIGQHYGTHLVAYVPKLGEATACSLTCLDNGQAIHHGISIPDGTPCYAQRDDICIKGVCWETGCDGVLGSTQRFDRCRVCGGDNSTCIEVSGVFTGDSTNSIGMHPRGLITAVRIPRGVTNAFVRKRSPRTTPFSSDSYDDFMLLIFEELKTQIRRGETREPFSGAELYYSGSRSAEEVVSITGRLQKDVNIVIRVENSQTTRPLPPIEYHYFVDKDQRHNPLFFIAEEEARLAAMRSTLRDGRSNSLPTAQPHPFSSIQPSSGNVIGSGGSRDPKLVGMEHQRPTVHFVWRISELPTGCSTCTGNSTSYAECYPLVNDDATRRYFSEHDFYRPVAEYLCSAMPRPPPVVRRCADYCGVRWSAKPTTSTSTDVSDATSSNGCSVRCGEGVQSATYVCEEFVVPAEQKDKTKGLWRVAQLGERACMRAGLGPTPTQPAIVRCQGTCEPVYWMTSNWSEVSLTTRCAPTTLH</sequence>
<dbReference type="InterPro" id="IPR000884">
    <property type="entry name" value="TSP1_rpt"/>
</dbReference>
<feature type="binding site" evidence="11">
    <location>
        <position position="433"/>
    </location>
    <ligand>
        <name>Ca(2+)</name>
        <dbReference type="ChEBI" id="CHEBI:29108"/>
        <label>2</label>
    </ligand>
</feature>
<keyword evidence="8 12" id="KW-1015">Disulfide bond</keyword>
<dbReference type="GO" id="GO:0046872">
    <property type="term" value="F:metal ion binding"/>
    <property type="evidence" value="ECO:0007669"/>
    <property type="project" value="UniProtKB-KW"/>
</dbReference>
<evidence type="ECO:0000256" key="4">
    <source>
        <dbReference type="ARBA" id="ARBA00022723"/>
    </source>
</evidence>
<dbReference type="FunFam" id="2.20.100.10:FF:000006">
    <property type="entry name" value="A disintegrin and metalloproteinase with thrombospondin motifs 1"/>
    <property type="match status" value="1"/>
</dbReference>
<dbReference type="Gene3D" id="2.60.120.830">
    <property type="match status" value="1"/>
</dbReference>
<feature type="disulfide bond" evidence="12">
    <location>
        <begin position="508"/>
        <end position="519"/>
    </location>
</feature>
<feature type="binding site" evidence="11">
    <location>
        <position position="279"/>
    </location>
    <ligand>
        <name>Ca(2+)</name>
        <dbReference type="ChEBI" id="CHEBI:29108"/>
        <label>1</label>
    </ligand>
</feature>
<feature type="compositionally biased region" description="Polar residues" evidence="14">
    <location>
        <begin position="841"/>
        <end position="862"/>
    </location>
</feature>
<proteinExistence type="predicted"/>
<dbReference type="InterPro" id="IPR041645">
    <property type="entry name" value="ADAMTS_CR_2"/>
</dbReference>
<evidence type="ECO:0000256" key="10">
    <source>
        <dbReference type="PIRSR" id="PIRSR613273-1"/>
    </source>
</evidence>
<evidence type="ECO:0000256" key="7">
    <source>
        <dbReference type="ARBA" id="ARBA00023049"/>
    </source>
</evidence>
<evidence type="ECO:0000256" key="13">
    <source>
        <dbReference type="PROSITE-ProRule" id="PRU00276"/>
    </source>
</evidence>
<evidence type="ECO:0000256" key="1">
    <source>
        <dbReference type="ARBA" id="ARBA00004613"/>
    </source>
</evidence>
<keyword evidence="2" id="KW-0964">Secreted</keyword>
<evidence type="ECO:0000256" key="9">
    <source>
        <dbReference type="ARBA" id="ARBA00023180"/>
    </source>
</evidence>
<organism evidence="16 17">
    <name type="scientific">Paragonimus westermani</name>
    <dbReference type="NCBI Taxonomy" id="34504"/>
    <lineage>
        <taxon>Eukaryota</taxon>
        <taxon>Metazoa</taxon>
        <taxon>Spiralia</taxon>
        <taxon>Lophotrochozoa</taxon>
        <taxon>Platyhelminthes</taxon>
        <taxon>Trematoda</taxon>
        <taxon>Digenea</taxon>
        <taxon>Plagiorchiida</taxon>
        <taxon>Troglotremata</taxon>
        <taxon>Troglotrematidae</taxon>
        <taxon>Paragonimus</taxon>
    </lineage>
</organism>
<feature type="region of interest" description="Disordered" evidence="14">
    <location>
        <begin position="53"/>
        <end position="88"/>
    </location>
</feature>
<protein>
    <recommendedName>
        <fullName evidence="15">Peptidase M12B domain-containing protein</fullName>
    </recommendedName>
</protein>
<dbReference type="SUPFAM" id="SSF55486">
    <property type="entry name" value="Metalloproteases ('zincins'), catalytic domain"/>
    <property type="match status" value="1"/>
</dbReference>
<feature type="binding site" evidence="11">
    <location>
        <position position="428"/>
    </location>
    <ligand>
        <name>Ca(2+)</name>
        <dbReference type="ChEBI" id="CHEBI:29108"/>
        <label>1</label>
    </ligand>
</feature>
<feature type="active site" evidence="10 13">
    <location>
        <position position="326"/>
    </location>
</feature>
<dbReference type="GO" id="GO:0030198">
    <property type="term" value="P:extracellular matrix organization"/>
    <property type="evidence" value="ECO:0007669"/>
    <property type="project" value="InterPro"/>
</dbReference>
<dbReference type="PANTHER" id="PTHR13723">
    <property type="entry name" value="ADAMTS A DISINTEGRIN AND METALLOPROTEASE WITH THROMBOSPONDIN MOTIFS PROTEASE"/>
    <property type="match status" value="1"/>
</dbReference>
<dbReference type="Gene3D" id="3.40.1620.60">
    <property type="match status" value="1"/>
</dbReference>
<feature type="disulfide bond" evidence="12">
    <location>
        <begin position="542"/>
        <end position="579"/>
    </location>
</feature>
<dbReference type="PROSITE" id="PS50215">
    <property type="entry name" value="ADAM_MEPRO"/>
    <property type="match status" value="1"/>
</dbReference>
<evidence type="ECO:0000256" key="14">
    <source>
        <dbReference type="SAM" id="MobiDB-lite"/>
    </source>
</evidence>
<evidence type="ECO:0000259" key="15">
    <source>
        <dbReference type="PROSITE" id="PS50215"/>
    </source>
</evidence>
<reference evidence="16 17" key="1">
    <citation type="submission" date="2019-07" db="EMBL/GenBank/DDBJ databases">
        <title>Annotation for the trematode Paragonimus westermani.</title>
        <authorList>
            <person name="Choi Y.-J."/>
        </authorList>
    </citation>
    <scope>NUCLEOTIDE SEQUENCE [LARGE SCALE GENOMIC DNA]</scope>
    <source>
        <strain evidence="16">180907_Pwestermani</strain>
    </source>
</reference>